<evidence type="ECO:0000313" key="3">
    <source>
        <dbReference type="Proteomes" id="UP001595765"/>
    </source>
</evidence>
<dbReference type="Pfam" id="PF19493">
    <property type="entry name" value="Trypco1"/>
    <property type="match status" value="1"/>
</dbReference>
<dbReference type="EMBL" id="JBHSBB010000001">
    <property type="protein sequence ID" value="MFC4030043.1"/>
    <property type="molecule type" value="Genomic_DNA"/>
</dbReference>
<dbReference type="RefSeq" id="WP_386424876.1">
    <property type="nucleotide sequence ID" value="NZ_JBHSBB010000001.1"/>
</dbReference>
<evidence type="ECO:0000259" key="1">
    <source>
        <dbReference type="Pfam" id="PF19493"/>
    </source>
</evidence>
<comment type="caution">
    <text evidence="2">The sequence shown here is derived from an EMBL/GenBank/DDBJ whole genome shotgun (WGS) entry which is preliminary data.</text>
</comment>
<evidence type="ECO:0000313" key="2">
    <source>
        <dbReference type="EMBL" id="MFC4030043.1"/>
    </source>
</evidence>
<accession>A0ABV8HG54</accession>
<dbReference type="Proteomes" id="UP001595765">
    <property type="component" value="Unassembled WGS sequence"/>
</dbReference>
<protein>
    <submittedName>
        <fullName evidence="2">CU044_2847 family protein</fullName>
    </submittedName>
</protein>
<dbReference type="NCBIfam" id="NF041216">
    <property type="entry name" value="CU044_2847_fam"/>
    <property type="match status" value="1"/>
</dbReference>
<reference evidence="3" key="1">
    <citation type="journal article" date="2019" name="Int. J. Syst. Evol. Microbiol.">
        <title>The Global Catalogue of Microorganisms (GCM) 10K type strain sequencing project: providing services to taxonomists for standard genome sequencing and annotation.</title>
        <authorList>
            <consortium name="The Broad Institute Genomics Platform"/>
            <consortium name="The Broad Institute Genome Sequencing Center for Infectious Disease"/>
            <person name="Wu L."/>
            <person name="Ma J."/>
        </authorList>
    </citation>
    <scope>NUCLEOTIDE SEQUENCE [LARGE SCALE GENOMIC DNA]</scope>
    <source>
        <strain evidence="3">CGMCC 4.7237</strain>
    </source>
</reference>
<sequence length="120" mass="12614">MPETHLVRMLLDAPDRDDAAFVLVEVDSSTSGIQRASRPGDVAATAVRSLGESFDQVRAAAEAALSRLTSLSVRPRTVELELGVKFSAEAGAVIARTAAEGNVVLRLTWENPVGQADSGP</sequence>
<proteinExistence type="predicted"/>
<dbReference type="InterPro" id="IPR045794">
    <property type="entry name" value="Trypco1"/>
</dbReference>
<name>A0ABV8HG54_9ACTN</name>
<feature type="domain" description="Trypsin-co-occurring" evidence="1">
    <location>
        <begin position="17"/>
        <end position="110"/>
    </location>
</feature>
<organism evidence="2 3">
    <name type="scientific">Streptomyces polygonati</name>
    <dbReference type="NCBI Taxonomy" id="1617087"/>
    <lineage>
        <taxon>Bacteria</taxon>
        <taxon>Bacillati</taxon>
        <taxon>Actinomycetota</taxon>
        <taxon>Actinomycetes</taxon>
        <taxon>Kitasatosporales</taxon>
        <taxon>Streptomycetaceae</taxon>
        <taxon>Streptomyces</taxon>
    </lineage>
</organism>
<keyword evidence="3" id="KW-1185">Reference proteome</keyword>
<gene>
    <name evidence="2" type="ORF">ACFO3J_01000</name>
</gene>